<evidence type="ECO:0000256" key="2">
    <source>
        <dbReference type="SAM" id="SignalP"/>
    </source>
</evidence>
<evidence type="ECO:0000256" key="1">
    <source>
        <dbReference type="SAM" id="MobiDB-lite"/>
    </source>
</evidence>
<evidence type="ECO:0000313" key="4">
    <source>
        <dbReference type="Proteomes" id="UP000751190"/>
    </source>
</evidence>
<feature type="chain" id="PRO_5035161169" evidence="2">
    <location>
        <begin position="20"/>
        <end position="85"/>
    </location>
</feature>
<dbReference type="AlphaFoldDB" id="A0A8J5XGV9"/>
<organism evidence="3 4">
    <name type="scientific">Diacronema lutheri</name>
    <name type="common">Unicellular marine alga</name>
    <name type="synonym">Monochrysis lutheri</name>
    <dbReference type="NCBI Taxonomy" id="2081491"/>
    <lineage>
        <taxon>Eukaryota</taxon>
        <taxon>Haptista</taxon>
        <taxon>Haptophyta</taxon>
        <taxon>Pavlovophyceae</taxon>
        <taxon>Pavlovales</taxon>
        <taxon>Pavlovaceae</taxon>
        <taxon>Diacronema</taxon>
    </lineage>
</organism>
<protein>
    <submittedName>
        <fullName evidence="3">Uncharacterized protein</fullName>
    </submittedName>
</protein>
<keyword evidence="4" id="KW-1185">Reference proteome</keyword>
<feature type="signal peptide" evidence="2">
    <location>
        <begin position="1"/>
        <end position="19"/>
    </location>
</feature>
<keyword evidence="2" id="KW-0732">Signal</keyword>
<dbReference type="Proteomes" id="UP000751190">
    <property type="component" value="Unassembled WGS sequence"/>
</dbReference>
<comment type="caution">
    <text evidence="3">The sequence shown here is derived from an EMBL/GenBank/DDBJ whole genome shotgun (WGS) entry which is preliminary data.</text>
</comment>
<dbReference type="EMBL" id="JAGTXO010000014">
    <property type="protein sequence ID" value="KAG8463873.1"/>
    <property type="molecule type" value="Genomic_DNA"/>
</dbReference>
<evidence type="ECO:0000313" key="3">
    <source>
        <dbReference type="EMBL" id="KAG8463873.1"/>
    </source>
</evidence>
<accession>A0A8J5XGV9</accession>
<proteinExistence type="predicted"/>
<sequence length="85" mass="8977">MKRHQVLAASLVVVGAALAGSAGRTPPPGELPSANPHRDTARERAAAIRELLAAQEDMPAAEKIGRAYDGAVNTHEIGFPRSRVR</sequence>
<name>A0A8J5XGV9_DIALT</name>
<gene>
    <name evidence="3" type="ORF">KFE25_000041</name>
</gene>
<reference evidence="3" key="1">
    <citation type="submission" date="2021-05" db="EMBL/GenBank/DDBJ databases">
        <title>The genome of the haptophyte Pavlova lutheri (Diacronema luteri, Pavlovales) - a model for lipid biosynthesis in eukaryotic algae.</title>
        <authorList>
            <person name="Hulatt C.J."/>
            <person name="Posewitz M.C."/>
        </authorList>
    </citation>
    <scope>NUCLEOTIDE SEQUENCE</scope>
    <source>
        <strain evidence="3">NIVA-4/92</strain>
    </source>
</reference>
<feature type="region of interest" description="Disordered" evidence="1">
    <location>
        <begin position="20"/>
        <end position="43"/>
    </location>
</feature>